<keyword evidence="1" id="KW-0472">Membrane</keyword>
<dbReference type="InterPro" id="IPR005182">
    <property type="entry name" value="YdbS-like_PH"/>
</dbReference>
<accession>L9XEN9</accession>
<comment type="caution">
    <text evidence="3">The sequence shown here is derived from an EMBL/GenBank/DDBJ whole genome shotgun (WGS) entry which is preliminary data.</text>
</comment>
<evidence type="ECO:0000256" key="1">
    <source>
        <dbReference type="SAM" id="Phobius"/>
    </source>
</evidence>
<dbReference type="RefSeq" id="WP_005553462.1">
    <property type="nucleotide sequence ID" value="NZ_AOIB01000013.1"/>
</dbReference>
<feature type="transmembrane region" description="Helical" evidence="1">
    <location>
        <begin position="69"/>
        <end position="87"/>
    </location>
</feature>
<dbReference type="OrthoDB" id="204675at2157"/>
<dbReference type="STRING" id="1227497.C491_02215"/>
<keyword evidence="1" id="KW-0812">Transmembrane</keyword>
<organism evidence="3 4">
    <name type="scientific">Natronococcus amylolyticus DSM 10524</name>
    <dbReference type="NCBI Taxonomy" id="1227497"/>
    <lineage>
        <taxon>Archaea</taxon>
        <taxon>Methanobacteriati</taxon>
        <taxon>Methanobacteriota</taxon>
        <taxon>Stenosarchaea group</taxon>
        <taxon>Halobacteria</taxon>
        <taxon>Halobacteriales</taxon>
        <taxon>Natrialbaceae</taxon>
        <taxon>Natronococcus</taxon>
    </lineage>
</organism>
<evidence type="ECO:0000313" key="3">
    <source>
        <dbReference type="EMBL" id="ELY60077.1"/>
    </source>
</evidence>
<dbReference type="PANTHER" id="PTHR34473:SF2">
    <property type="entry name" value="UPF0699 TRANSMEMBRANE PROTEIN YDBT"/>
    <property type="match status" value="1"/>
</dbReference>
<reference evidence="3 4" key="1">
    <citation type="journal article" date="2014" name="PLoS Genet.">
        <title>Phylogenetically driven sequencing of extremely halophilic archaea reveals strategies for static and dynamic osmo-response.</title>
        <authorList>
            <person name="Becker E.A."/>
            <person name="Seitzer P.M."/>
            <person name="Tritt A."/>
            <person name="Larsen D."/>
            <person name="Krusor M."/>
            <person name="Yao A.I."/>
            <person name="Wu D."/>
            <person name="Madern D."/>
            <person name="Eisen J.A."/>
            <person name="Darling A.E."/>
            <person name="Facciotti M.T."/>
        </authorList>
    </citation>
    <scope>NUCLEOTIDE SEQUENCE [LARGE SCALE GENOMIC DNA]</scope>
    <source>
        <strain evidence="3 4">DSM 10524</strain>
    </source>
</reference>
<dbReference type="EMBL" id="AOIB01000013">
    <property type="protein sequence ID" value="ELY60077.1"/>
    <property type="molecule type" value="Genomic_DNA"/>
</dbReference>
<dbReference type="Proteomes" id="UP000011688">
    <property type="component" value="Unassembled WGS sequence"/>
</dbReference>
<keyword evidence="1" id="KW-1133">Transmembrane helix</keyword>
<gene>
    <name evidence="3" type="ORF">C491_02215</name>
</gene>
<protein>
    <recommendedName>
        <fullName evidence="2">YdbS-like PH domain-containing protein</fullName>
    </recommendedName>
</protein>
<name>L9XEN9_9EURY</name>
<proteinExistence type="predicted"/>
<keyword evidence="4" id="KW-1185">Reference proteome</keyword>
<feature type="transmembrane region" description="Helical" evidence="1">
    <location>
        <begin position="44"/>
        <end position="63"/>
    </location>
</feature>
<sequence length="206" mass="22584">MTAATSRSRTDSGDQADRERVASWLALKSDERLQWRGRPRVQTIYPWLAGTVLAMAAVAVGVILEFLTILALGWIPILAAIPVWPYVRLARTEFVITDHRLAIRRGVVGVSVRTVGLERVQNTTVTQGALETVIDAGTVSIETASGSTLAFRSVDAPLEVRAELERAAEGSERAGVPGTRAQWTAIRDAVRGWRLALEERNGDERR</sequence>
<evidence type="ECO:0000313" key="4">
    <source>
        <dbReference type="Proteomes" id="UP000011688"/>
    </source>
</evidence>
<feature type="domain" description="YdbS-like PH" evidence="2">
    <location>
        <begin position="91"/>
        <end position="163"/>
    </location>
</feature>
<dbReference type="PANTHER" id="PTHR34473">
    <property type="entry name" value="UPF0699 TRANSMEMBRANE PROTEIN YDBS"/>
    <property type="match status" value="1"/>
</dbReference>
<dbReference type="Pfam" id="PF03703">
    <property type="entry name" value="bPH_2"/>
    <property type="match status" value="1"/>
</dbReference>
<dbReference type="AlphaFoldDB" id="L9XEN9"/>
<evidence type="ECO:0000259" key="2">
    <source>
        <dbReference type="Pfam" id="PF03703"/>
    </source>
</evidence>
<dbReference type="eggNOG" id="arCOG04619">
    <property type="taxonomic scope" value="Archaea"/>
</dbReference>